<name>B3NBE1_DROER</name>
<sequence>MGASRVKPFSDAECKAMKRFMRSYRKNHADLDEDEVKRSGENAWGKLMPHQKKHFEVRPKEISVNRVLPATRKKPDKQKKSVPGWRYHVRKRTMFRPKNNLSSPVMSGAFIGFLREYHRRNASLDVKKRLQRAAKMWSKLTEAQKSKFRMMFNCHIAPLDQQLTLHGRTVATVWGTCQAKVPPQESSLGKQNKNSMQHKEQPLEGNCGRQRGEQVAEWVAKSVAGGAACF</sequence>
<dbReference type="InterPro" id="IPR036910">
    <property type="entry name" value="HMG_box_dom_sf"/>
</dbReference>
<dbReference type="Pfam" id="PF06382">
    <property type="entry name" value="Protamine_like"/>
    <property type="match status" value="1"/>
</dbReference>
<dbReference type="HOGENOM" id="CLU_944191_0_0_1"/>
<keyword evidence="3" id="KW-1185">Reference proteome</keyword>
<dbReference type="InterPro" id="IPR024460">
    <property type="entry name" value="Protamine-like"/>
</dbReference>
<feature type="compositionally biased region" description="Polar residues" evidence="1">
    <location>
        <begin position="184"/>
        <end position="195"/>
    </location>
</feature>
<evidence type="ECO:0000313" key="3">
    <source>
        <dbReference type="Proteomes" id="UP000008711"/>
    </source>
</evidence>
<dbReference type="EMBL" id="CH954178">
    <property type="protein sequence ID" value="EDV50263.2"/>
    <property type="molecule type" value="Genomic_DNA"/>
</dbReference>
<dbReference type="GO" id="GO:0005634">
    <property type="term" value="C:nucleus"/>
    <property type="evidence" value="ECO:0007669"/>
    <property type="project" value="UniProtKB-ARBA"/>
</dbReference>
<evidence type="ECO:0000256" key="1">
    <source>
        <dbReference type="SAM" id="MobiDB-lite"/>
    </source>
</evidence>
<accession>B3NBE1</accession>
<evidence type="ECO:0000313" key="2">
    <source>
        <dbReference type="EMBL" id="EDV50263.2"/>
    </source>
</evidence>
<gene>
    <name evidence="2" type="primary">Dere\GG14537</name>
    <name evidence="2" type="synonym">dere_GLEANR_14699</name>
    <name evidence="2" type="synonym">GG14537</name>
    <name evidence="2" type="ORF">Dere_GG14537</name>
</gene>
<reference evidence="2 3" key="2">
    <citation type="journal article" date="2008" name="Bioinformatics">
        <title>Assembly reconciliation.</title>
        <authorList>
            <person name="Zimin A.V."/>
            <person name="Smith D.R."/>
            <person name="Sutton G."/>
            <person name="Yorke J.A."/>
        </authorList>
    </citation>
    <scope>NUCLEOTIDE SEQUENCE [LARGE SCALE GENOMIC DNA]</scope>
    <source>
        <strain evidence="2 3">TSC#14021-0224.01</strain>
    </source>
</reference>
<dbReference type="SUPFAM" id="SSF47095">
    <property type="entry name" value="HMG-box"/>
    <property type="match status" value="1"/>
</dbReference>
<protein>
    <recommendedName>
        <fullName evidence="4">HMG box domain-containing protein</fullName>
    </recommendedName>
</protein>
<dbReference type="OrthoDB" id="7675944at2759"/>
<dbReference type="GO" id="GO:0035092">
    <property type="term" value="P:sperm DNA condensation"/>
    <property type="evidence" value="ECO:0007669"/>
    <property type="project" value="InterPro"/>
</dbReference>
<reference evidence="2 3" key="1">
    <citation type="journal article" date="2007" name="Nature">
        <title>Evolution of genes and genomes on the Drosophila phylogeny.</title>
        <authorList>
            <consortium name="Drosophila 12 Genomes Consortium"/>
            <person name="Clark A.G."/>
            <person name="Eisen M.B."/>
            <person name="Smith D.R."/>
            <person name="Bergman C.M."/>
            <person name="Oliver B."/>
            <person name="Markow T.A."/>
            <person name="Kaufman T.C."/>
            <person name="Kellis M."/>
            <person name="Gelbart W."/>
            <person name="Iyer V.N."/>
            <person name="Pollard D.A."/>
            <person name="Sackton T.B."/>
            <person name="Larracuente A.M."/>
            <person name="Singh N.D."/>
            <person name="Abad J.P."/>
            <person name="Abt D.N."/>
            <person name="Adryan B."/>
            <person name="Aguade M."/>
            <person name="Akashi H."/>
            <person name="Anderson W.W."/>
            <person name="Aquadro C.F."/>
            <person name="Ardell D.H."/>
            <person name="Arguello R."/>
            <person name="Artieri C.G."/>
            <person name="Barbash D.A."/>
            <person name="Barker D."/>
            <person name="Barsanti P."/>
            <person name="Batterham P."/>
            <person name="Batzoglou S."/>
            <person name="Begun D."/>
            <person name="Bhutkar A."/>
            <person name="Blanco E."/>
            <person name="Bosak S.A."/>
            <person name="Bradley R.K."/>
            <person name="Brand A.D."/>
            <person name="Brent M.R."/>
            <person name="Brooks A.N."/>
            <person name="Brown R.H."/>
            <person name="Butlin R.K."/>
            <person name="Caggese C."/>
            <person name="Calvi B.R."/>
            <person name="Bernardo de Carvalho A."/>
            <person name="Caspi A."/>
            <person name="Castrezana S."/>
            <person name="Celniker S.E."/>
            <person name="Chang J.L."/>
            <person name="Chapple C."/>
            <person name="Chatterji S."/>
            <person name="Chinwalla A."/>
            <person name="Civetta A."/>
            <person name="Clifton S.W."/>
            <person name="Comeron J.M."/>
            <person name="Costello J.C."/>
            <person name="Coyne J.A."/>
            <person name="Daub J."/>
            <person name="David R.G."/>
            <person name="Delcher A.L."/>
            <person name="Delehaunty K."/>
            <person name="Do C.B."/>
            <person name="Ebling H."/>
            <person name="Edwards K."/>
            <person name="Eickbush T."/>
            <person name="Evans J.D."/>
            <person name="Filipski A."/>
            <person name="Findeiss S."/>
            <person name="Freyhult E."/>
            <person name="Fulton L."/>
            <person name="Fulton R."/>
            <person name="Garcia A.C."/>
            <person name="Gardiner A."/>
            <person name="Garfield D.A."/>
            <person name="Garvin B.E."/>
            <person name="Gibson G."/>
            <person name="Gilbert D."/>
            <person name="Gnerre S."/>
            <person name="Godfrey J."/>
            <person name="Good R."/>
            <person name="Gotea V."/>
            <person name="Gravely B."/>
            <person name="Greenberg A.J."/>
            <person name="Griffiths-Jones S."/>
            <person name="Gross S."/>
            <person name="Guigo R."/>
            <person name="Gustafson E.A."/>
            <person name="Haerty W."/>
            <person name="Hahn M.W."/>
            <person name="Halligan D.L."/>
            <person name="Halpern A.L."/>
            <person name="Halter G.M."/>
            <person name="Han M.V."/>
            <person name="Heger A."/>
            <person name="Hillier L."/>
            <person name="Hinrichs A.S."/>
            <person name="Holmes I."/>
            <person name="Hoskins R.A."/>
            <person name="Hubisz M.J."/>
            <person name="Hultmark D."/>
            <person name="Huntley M.A."/>
            <person name="Jaffe D.B."/>
            <person name="Jagadeeshan S."/>
            <person name="Jeck W.R."/>
            <person name="Johnson J."/>
            <person name="Jones C.D."/>
            <person name="Jordan W.C."/>
            <person name="Karpen G.H."/>
            <person name="Kataoka E."/>
            <person name="Keightley P.D."/>
            <person name="Kheradpour P."/>
            <person name="Kirkness E.F."/>
            <person name="Koerich L.B."/>
            <person name="Kristiansen K."/>
            <person name="Kudrna D."/>
            <person name="Kulathinal R.J."/>
            <person name="Kumar S."/>
            <person name="Kwok R."/>
            <person name="Lander E."/>
            <person name="Langley C.H."/>
            <person name="Lapoint R."/>
            <person name="Lazzaro B.P."/>
            <person name="Lee S.J."/>
            <person name="Levesque L."/>
            <person name="Li R."/>
            <person name="Lin C.F."/>
            <person name="Lin M.F."/>
            <person name="Lindblad-Toh K."/>
            <person name="Llopart A."/>
            <person name="Long M."/>
            <person name="Low L."/>
            <person name="Lozovsky E."/>
            <person name="Lu J."/>
            <person name="Luo M."/>
            <person name="Machado C.A."/>
            <person name="Makalowski W."/>
            <person name="Marzo M."/>
            <person name="Matsuda M."/>
            <person name="Matzkin L."/>
            <person name="McAllister B."/>
            <person name="McBride C.S."/>
            <person name="McKernan B."/>
            <person name="McKernan K."/>
            <person name="Mendez-Lago M."/>
            <person name="Minx P."/>
            <person name="Mollenhauer M.U."/>
            <person name="Montooth K."/>
            <person name="Mount S.M."/>
            <person name="Mu X."/>
            <person name="Myers E."/>
            <person name="Negre B."/>
            <person name="Newfeld S."/>
            <person name="Nielsen R."/>
            <person name="Noor M.A."/>
            <person name="O'Grady P."/>
            <person name="Pachter L."/>
            <person name="Papaceit M."/>
            <person name="Parisi M.J."/>
            <person name="Parisi M."/>
            <person name="Parts L."/>
            <person name="Pedersen J.S."/>
            <person name="Pesole G."/>
            <person name="Phillippy A.M."/>
            <person name="Ponting C.P."/>
            <person name="Pop M."/>
            <person name="Porcelli D."/>
            <person name="Powell J.R."/>
            <person name="Prohaska S."/>
            <person name="Pruitt K."/>
            <person name="Puig M."/>
            <person name="Quesneville H."/>
            <person name="Ram K.R."/>
            <person name="Rand D."/>
            <person name="Rasmussen M.D."/>
            <person name="Reed L.K."/>
            <person name="Reenan R."/>
            <person name="Reily A."/>
            <person name="Remington K.A."/>
            <person name="Rieger T.T."/>
            <person name="Ritchie M.G."/>
            <person name="Robin C."/>
            <person name="Rogers Y.H."/>
            <person name="Rohde C."/>
            <person name="Rozas J."/>
            <person name="Rubenfield M.J."/>
            <person name="Ruiz A."/>
            <person name="Russo S."/>
            <person name="Salzberg S.L."/>
            <person name="Sanchez-Gracia A."/>
            <person name="Saranga D.J."/>
            <person name="Sato H."/>
            <person name="Schaeffer S.W."/>
            <person name="Schatz M.C."/>
            <person name="Schlenke T."/>
            <person name="Schwartz R."/>
            <person name="Segarra C."/>
            <person name="Singh R.S."/>
            <person name="Sirot L."/>
            <person name="Sirota M."/>
            <person name="Sisneros N.B."/>
            <person name="Smith C.D."/>
            <person name="Smith T.F."/>
            <person name="Spieth J."/>
            <person name="Stage D.E."/>
            <person name="Stark A."/>
            <person name="Stephan W."/>
            <person name="Strausberg R.L."/>
            <person name="Strempel S."/>
            <person name="Sturgill D."/>
            <person name="Sutton G."/>
            <person name="Sutton G.G."/>
            <person name="Tao W."/>
            <person name="Teichmann S."/>
            <person name="Tobari Y.N."/>
            <person name="Tomimura Y."/>
            <person name="Tsolas J.M."/>
            <person name="Valente V.L."/>
            <person name="Venter E."/>
            <person name="Venter J.C."/>
            <person name="Vicario S."/>
            <person name="Vieira F.G."/>
            <person name="Vilella A.J."/>
            <person name="Villasante A."/>
            <person name="Walenz B."/>
            <person name="Wang J."/>
            <person name="Wasserman M."/>
            <person name="Watts T."/>
            <person name="Wilson D."/>
            <person name="Wilson R.K."/>
            <person name="Wing R.A."/>
            <person name="Wolfner M.F."/>
            <person name="Wong A."/>
            <person name="Wong G.K."/>
            <person name="Wu C.I."/>
            <person name="Wu G."/>
            <person name="Yamamoto D."/>
            <person name="Yang H.P."/>
            <person name="Yang S.P."/>
            <person name="Yorke J.A."/>
            <person name="Yoshida K."/>
            <person name="Zdobnov E."/>
            <person name="Zhang P."/>
            <person name="Zhang Y."/>
            <person name="Zimin A.V."/>
            <person name="Baldwin J."/>
            <person name="Abdouelleil A."/>
            <person name="Abdulkadir J."/>
            <person name="Abebe A."/>
            <person name="Abera B."/>
            <person name="Abreu J."/>
            <person name="Acer S.C."/>
            <person name="Aftuck L."/>
            <person name="Alexander A."/>
            <person name="An P."/>
            <person name="Anderson E."/>
            <person name="Anderson S."/>
            <person name="Arachi H."/>
            <person name="Azer M."/>
            <person name="Bachantsang P."/>
            <person name="Barry A."/>
            <person name="Bayul T."/>
            <person name="Berlin A."/>
            <person name="Bessette D."/>
            <person name="Bloom T."/>
            <person name="Blye J."/>
            <person name="Boguslavskiy L."/>
            <person name="Bonnet C."/>
            <person name="Boukhgalter B."/>
            <person name="Bourzgui I."/>
            <person name="Brown A."/>
            <person name="Cahill P."/>
            <person name="Channer S."/>
            <person name="Cheshatsang Y."/>
            <person name="Chuda L."/>
            <person name="Citroen M."/>
            <person name="Collymore A."/>
            <person name="Cooke P."/>
            <person name="Costello M."/>
            <person name="D'Aco K."/>
            <person name="Daza R."/>
            <person name="De Haan G."/>
            <person name="DeGray S."/>
            <person name="DeMaso C."/>
            <person name="Dhargay N."/>
            <person name="Dooley K."/>
            <person name="Dooley E."/>
            <person name="Doricent M."/>
            <person name="Dorje P."/>
            <person name="Dorjee K."/>
            <person name="Dupes A."/>
            <person name="Elong R."/>
            <person name="Falk J."/>
            <person name="Farina A."/>
            <person name="Faro S."/>
            <person name="Ferguson D."/>
            <person name="Fisher S."/>
            <person name="Foley C.D."/>
            <person name="Franke A."/>
            <person name="Friedrich D."/>
            <person name="Gadbois L."/>
            <person name="Gearin G."/>
            <person name="Gearin C.R."/>
            <person name="Giannoukos G."/>
            <person name="Goode T."/>
            <person name="Graham J."/>
            <person name="Grandbois E."/>
            <person name="Grewal S."/>
            <person name="Gyaltsen K."/>
            <person name="Hafez N."/>
            <person name="Hagos B."/>
            <person name="Hall J."/>
            <person name="Henson C."/>
            <person name="Hollinger A."/>
            <person name="Honan T."/>
            <person name="Huard M.D."/>
            <person name="Hughes L."/>
            <person name="Hurhula B."/>
            <person name="Husby M.E."/>
            <person name="Kamat A."/>
            <person name="Kanga B."/>
            <person name="Kashin S."/>
            <person name="Khazanovich D."/>
            <person name="Kisner P."/>
            <person name="Lance K."/>
            <person name="Lara M."/>
            <person name="Lee W."/>
            <person name="Lennon N."/>
            <person name="Letendre F."/>
            <person name="LeVine R."/>
            <person name="Lipovsky A."/>
            <person name="Liu X."/>
            <person name="Liu J."/>
            <person name="Liu S."/>
            <person name="Lokyitsang T."/>
            <person name="Lokyitsang Y."/>
            <person name="Lubonja R."/>
            <person name="Lui A."/>
            <person name="MacDonald P."/>
            <person name="Magnisalis V."/>
            <person name="Maru K."/>
            <person name="Matthews C."/>
            <person name="McCusker W."/>
            <person name="McDonough S."/>
            <person name="Mehta T."/>
            <person name="Meldrim J."/>
            <person name="Meneus L."/>
            <person name="Mihai O."/>
            <person name="Mihalev A."/>
            <person name="Mihova T."/>
            <person name="Mittelman R."/>
            <person name="Mlenga V."/>
            <person name="Montmayeur A."/>
            <person name="Mulrain L."/>
            <person name="Navidi A."/>
            <person name="Naylor J."/>
            <person name="Negash T."/>
            <person name="Nguyen T."/>
            <person name="Nguyen N."/>
            <person name="Nicol R."/>
            <person name="Norbu C."/>
            <person name="Norbu N."/>
            <person name="Novod N."/>
            <person name="O'Neill B."/>
            <person name="Osman S."/>
            <person name="Markiewicz E."/>
            <person name="Oyono O.L."/>
            <person name="Patti C."/>
            <person name="Phunkhang P."/>
            <person name="Pierre F."/>
            <person name="Priest M."/>
            <person name="Raghuraman S."/>
            <person name="Rege F."/>
            <person name="Reyes R."/>
            <person name="Rise C."/>
            <person name="Rogov P."/>
            <person name="Ross K."/>
            <person name="Ryan E."/>
            <person name="Settipalli S."/>
            <person name="Shea T."/>
            <person name="Sherpa N."/>
            <person name="Shi L."/>
            <person name="Shih D."/>
            <person name="Sparrow T."/>
            <person name="Spaulding J."/>
            <person name="Stalker J."/>
            <person name="Stange-Thomann N."/>
            <person name="Stavropoulos S."/>
            <person name="Stone C."/>
            <person name="Strader C."/>
            <person name="Tesfaye S."/>
            <person name="Thomson T."/>
            <person name="Thoulutsang Y."/>
            <person name="Thoulutsang D."/>
            <person name="Topham K."/>
            <person name="Topping I."/>
            <person name="Tsamla T."/>
            <person name="Vassiliev H."/>
            <person name="Vo A."/>
            <person name="Wangchuk T."/>
            <person name="Wangdi T."/>
            <person name="Weiand M."/>
            <person name="Wilkinson J."/>
            <person name="Wilson A."/>
            <person name="Yadav S."/>
            <person name="Young G."/>
            <person name="Yu Q."/>
            <person name="Zembek L."/>
            <person name="Zhong D."/>
            <person name="Zimmer A."/>
            <person name="Zwirko Z."/>
            <person name="Jaffe D.B."/>
            <person name="Alvarez P."/>
            <person name="Brockman W."/>
            <person name="Butler J."/>
            <person name="Chin C."/>
            <person name="Gnerre S."/>
            <person name="Grabherr M."/>
            <person name="Kleber M."/>
            <person name="Mauceli E."/>
            <person name="MacCallum I."/>
        </authorList>
    </citation>
    <scope>NUCLEOTIDE SEQUENCE [LARGE SCALE GENOMIC DNA]</scope>
    <source>
        <strain evidence="2 3">TSC#14021-0224.01</strain>
    </source>
</reference>
<feature type="region of interest" description="Disordered" evidence="1">
    <location>
        <begin position="182"/>
        <end position="207"/>
    </location>
</feature>
<proteinExistence type="predicted"/>
<dbReference type="Proteomes" id="UP000008711">
    <property type="component" value="Unassembled WGS sequence"/>
</dbReference>
<dbReference type="AlphaFoldDB" id="B3NBE1"/>
<evidence type="ECO:0008006" key="4">
    <source>
        <dbReference type="Google" id="ProtNLM"/>
    </source>
</evidence>
<organism evidence="2 3">
    <name type="scientific">Drosophila erecta</name>
    <name type="common">Fruit fly</name>
    <dbReference type="NCBI Taxonomy" id="7220"/>
    <lineage>
        <taxon>Eukaryota</taxon>
        <taxon>Metazoa</taxon>
        <taxon>Ecdysozoa</taxon>
        <taxon>Arthropoda</taxon>
        <taxon>Hexapoda</taxon>
        <taxon>Insecta</taxon>
        <taxon>Pterygota</taxon>
        <taxon>Neoptera</taxon>
        <taxon>Endopterygota</taxon>
        <taxon>Diptera</taxon>
        <taxon>Brachycera</taxon>
        <taxon>Muscomorpha</taxon>
        <taxon>Ephydroidea</taxon>
        <taxon>Drosophilidae</taxon>
        <taxon>Drosophila</taxon>
        <taxon>Sophophora</taxon>
    </lineage>
</organism>